<name>E3CW29_9BACT</name>
<protein>
    <submittedName>
        <fullName evidence="3">Addiction module toxin, RelE/StbE family</fullName>
    </submittedName>
</protein>
<dbReference type="PIRSF" id="PIRSF006156">
    <property type="entry name" value="YafQ"/>
    <property type="match status" value="1"/>
</dbReference>
<dbReference type="Pfam" id="PF15738">
    <property type="entry name" value="YafQ_toxin"/>
    <property type="match status" value="1"/>
</dbReference>
<dbReference type="PaxDb" id="584708-Apau_1870"/>
<dbReference type="HOGENOM" id="CLU_161929_4_1_0"/>
<dbReference type="InterPro" id="IPR004386">
    <property type="entry name" value="Toxin_YafQ-like"/>
</dbReference>
<evidence type="ECO:0000256" key="2">
    <source>
        <dbReference type="PIRSR" id="PIRSR006156-1"/>
    </source>
</evidence>
<dbReference type="AlphaFoldDB" id="E3CW29"/>
<dbReference type="PANTHER" id="PTHR40588">
    <property type="entry name" value="MRNA INTERFERASE TOXIN YAFQ"/>
    <property type="match status" value="1"/>
</dbReference>
<dbReference type="EMBL" id="CM001022">
    <property type="protein sequence ID" value="EFQ24284.1"/>
    <property type="molecule type" value="Genomic_DNA"/>
</dbReference>
<dbReference type="GO" id="GO:0006402">
    <property type="term" value="P:mRNA catabolic process"/>
    <property type="evidence" value="ECO:0007669"/>
    <property type="project" value="TreeGrafter"/>
</dbReference>
<feature type="active site" description="Proton donor" evidence="2">
    <location>
        <position position="86"/>
    </location>
</feature>
<proteinExistence type="predicted"/>
<dbReference type="InterPro" id="IPR007712">
    <property type="entry name" value="RelE/ParE_toxin"/>
</dbReference>
<dbReference type="Gene3D" id="3.30.2310.20">
    <property type="entry name" value="RelE-like"/>
    <property type="match status" value="1"/>
</dbReference>
<dbReference type="InterPro" id="IPR035093">
    <property type="entry name" value="RelE/ParE_toxin_dom_sf"/>
</dbReference>
<reference evidence="3 4" key="1">
    <citation type="journal article" date="2010" name="Stand. Genomic Sci.">
        <title>Non-contiguous finished genome sequence of Aminomonas paucivorans type strain (GLU-3).</title>
        <authorList>
            <person name="Pitluck S."/>
            <person name="Yasawong M."/>
            <person name="Held B."/>
            <person name="Lapidus A."/>
            <person name="Nolan M."/>
            <person name="Copeland A."/>
            <person name="Lucas S."/>
            <person name="Del Rio T.G."/>
            <person name="Tice H."/>
            <person name="Cheng J.F."/>
            <person name="Chertkov O."/>
            <person name="Goodwin L."/>
            <person name="Tapia R."/>
            <person name="Han C."/>
            <person name="Liolios K."/>
            <person name="Ivanova N."/>
            <person name="Mavromatis K."/>
            <person name="Ovchinnikova G."/>
            <person name="Pati A."/>
            <person name="Chen A."/>
            <person name="Palaniappan K."/>
            <person name="Land M."/>
            <person name="Hauser L."/>
            <person name="Chang Y.J."/>
            <person name="Jeffries C.D."/>
            <person name="Pukall R."/>
            <person name="Spring S."/>
            <person name="Rohde M."/>
            <person name="Sikorski J."/>
            <person name="Goker M."/>
            <person name="Woyke T."/>
            <person name="Bristow J."/>
            <person name="Eisen J.A."/>
            <person name="Markowitz V."/>
            <person name="Hugenholtz P."/>
            <person name="Kyrpides N.C."/>
            <person name="Klenk H.P."/>
        </authorList>
    </citation>
    <scope>NUCLEOTIDE SEQUENCE [LARGE SCALE GENOMIC DNA]</scope>
    <source>
        <strain evidence="3 4">DSM 12260</strain>
    </source>
</reference>
<keyword evidence="1" id="KW-1277">Toxin-antitoxin system</keyword>
<dbReference type="Proteomes" id="UP000005096">
    <property type="component" value="Chromosome"/>
</dbReference>
<organism evidence="3 4">
    <name type="scientific">Aminomonas paucivorans DSM 12260</name>
    <dbReference type="NCBI Taxonomy" id="584708"/>
    <lineage>
        <taxon>Bacteria</taxon>
        <taxon>Thermotogati</taxon>
        <taxon>Synergistota</taxon>
        <taxon>Synergistia</taxon>
        <taxon>Synergistales</taxon>
        <taxon>Synergistaceae</taxon>
        <taxon>Aminomonas</taxon>
    </lineage>
</organism>
<dbReference type="NCBIfam" id="TIGR02385">
    <property type="entry name" value="RelE_StbE"/>
    <property type="match status" value="1"/>
</dbReference>
<dbReference type="STRING" id="584708.Apau_1870"/>
<evidence type="ECO:0000313" key="4">
    <source>
        <dbReference type="Proteomes" id="UP000005096"/>
    </source>
</evidence>
<dbReference type="GO" id="GO:0004521">
    <property type="term" value="F:RNA endonuclease activity"/>
    <property type="evidence" value="ECO:0007669"/>
    <property type="project" value="TreeGrafter"/>
</dbReference>
<evidence type="ECO:0000256" key="1">
    <source>
        <dbReference type="ARBA" id="ARBA00022649"/>
    </source>
</evidence>
<dbReference type="OrthoDB" id="7030467at2"/>
<dbReference type="SUPFAM" id="SSF143011">
    <property type="entry name" value="RelE-like"/>
    <property type="match status" value="1"/>
</dbReference>
<gene>
    <name evidence="3" type="ORF">Apau_1870</name>
</gene>
<dbReference type="eggNOG" id="COG3041">
    <property type="taxonomic scope" value="Bacteria"/>
</dbReference>
<dbReference type="RefSeq" id="WP_006301516.1">
    <property type="nucleotide sequence ID" value="NZ_CM001022.1"/>
</dbReference>
<dbReference type="PANTHER" id="PTHR40588:SF1">
    <property type="entry name" value="MRNA INTERFERASE TOXIN YAFQ"/>
    <property type="match status" value="1"/>
</dbReference>
<sequence>MYVIKPTSRFKKDIRGIAKSGGDLSRMVRVVELLAQDIPLPSRYRDHELKGEWLGHRECHLAPDWLLIYMKDREILVLTLTRTGTHSELFKE</sequence>
<dbReference type="GO" id="GO:0006415">
    <property type="term" value="P:translational termination"/>
    <property type="evidence" value="ECO:0007669"/>
    <property type="project" value="TreeGrafter"/>
</dbReference>
<evidence type="ECO:0000313" key="3">
    <source>
        <dbReference type="EMBL" id="EFQ24284.1"/>
    </source>
</evidence>
<accession>E3CW29</accession>
<keyword evidence="4" id="KW-1185">Reference proteome</keyword>